<dbReference type="Pfam" id="PF07238">
    <property type="entry name" value="PilZ"/>
    <property type="match status" value="1"/>
</dbReference>
<keyword evidence="1" id="KW-0547">Nucleotide-binding</keyword>
<name>K4KPH6_SIMAS</name>
<feature type="domain" description="PilZ" evidence="2">
    <location>
        <begin position="5"/>
        <end position="100"/>
    </location>
</feature>
<dbReference type="AlphaFoldDB" id="K4KPH6"/>
<dbReference type="HOGENOM" id="CLU_146776_0_0_6"/>
<dbReference type="InterPro" id="IPR027021">
    <property type="entry name" value="C-di-GMP_BP_PA4608"/>
</dbReference>
<dbReference type="SUPFAM" id="SSF141371">
    <property type="entry name" value="PilZ domain-like"/>
    <property type="match status" value="1"/>
</dbReference>
<dbReference type="STRING" id="1117647.M5M_14435"/>
<dbReference type="GO" id="GO:0035438">
    <property type="term" value="F:cyclic-di-GMP binding"/>
    <property type="evidence" value="ECO:0007669"/>
    <property type="project" value="InterPro"/>
</dbReference>
<proteinExistence type="predicted"/>
<dbReference type="eggNOG" id="ENOG5032YUI">
    <property type="taxonomic scope" value="Bacteria"/>
</dbReference>
<comment type="subunit">
    <text evidence="1">Monomer in both c-di-GMP-bound and free forms.</text>
</comment>
<gene>
    <name evidence="3" type="ordered locus">M5M_14435</name>
</gene>
<dbReference type="PIRSF" id="PIRSF028141">
    <property type="entry name" value="C-di-GMP_BP_PA4608"/>
    <property type="match status" value="1"/>
</dbReference>
<dbReference type="RefSeq" id="WP_015048176.1">
    <property type="nucleotide sequence ID" value="NC_018868.3"/>
</dbReference>
<keyword evidence="1" id="KW-0973">c-di-GMP</keyword>
<dbReference type="EMBL" id="CP003746">
    <property type="protein sequence ID" value="AFV00024.1"/>
    <property type="molecule type" value="Genomic_DNA"/>
</dbReference>
<dbReference type="KEGG" id="saga:M5M_14435"/>
<comment type="function">
    <text evidence="1">Binds the second messenger bis-(3'-5') cyclic dimeric guanosine monophosphate (c-di-GMP). Can bind two c-di-GMP molecules per monomer. May play a role in bacterial second-messenger regulated processes. Binding to c-di-GMP induces a conformational change of the C- and N-termini resulting in the exposure of a highly negative surface on one side of the protein to a possible effector protein.</text>
</comment>
<evidence type="ECO:0000313" key="4">
    <source>
        <dbReference type="Proteomes" id="UP000000466"/>
    </source>
</evidence>
<reference evidence="3 4" key="1">
    <citation type="journal article" date="2013" name="Genome Announc.">
        <title>Complete genome sequence of Simiduia agarivorans SA1(T), a marine bacterium able to degrade a variety of polysaccharides.</title>
        <authorList>
            <person name="Lin S.Y."/>
            <person name="Shieh W.Y."/>
            <person name="Chen J.S."/>
            <person name="Tang S.L."/>
        </authorList>
    </citation>
    <scope>NUCLEOTIDE SEQUENCE [LARGE SCALE GENOMIC DNA]</scope>
    <source>
        <strain evidence="4">DSM 21679 / JCM 13881 / BCRC 17597 / SA1</strain>
    </source>
</reference>
<dbReference type="OrthoDB" id="5298508at2"/>
<dbReference type="Gene3D" id="2.40.10.220">
    <property type="entry name" value="predicted glycosyltransferase like domains"/>
    <property type="match status" value="1"/>
</dbReference>
<dbReference type="Proteomes" id="UP000000466">
    <property type="component" value="Chromosome"/>
</dbReference>
<organism evidence="3 4">
    <name type="scientific">Simiduia agarivorans (strain DSM 21679 / JCM 13881 / BCRC 17597 / SA1)</name>
    <dbReference type="NCBI Taxonomy" id="1117647"/>
    <lineage>
        <taxon>Bacteria</taxon>
        <taxon>Pseudomonadati</taxon>
        <taxon>Pseudomonadota</taxon>
        <taxon>Gammaproteobacteria</taxon>
        <taxon>Cellvibrionales</taxon>
        <taxon>Cellvibrionaceae</taxon>
        <taxon>Simiduia</taxon>
    </lineage>
</organism>
<evidence type="ECO:0000313" key="3">
    <source>
        <dbReference type="EMBL" id="AFV00024.1"/>
    </source>
</evidence>
<evidence type="ECO:0000259" key="2">
    <source>
        <dbReference type="Pfam" id="PF07238"/>
    </source>
</evidence>
<evidence type="ECO:0000256" key="1">
    <source>
        <dbReference type="PIRNR" id="PIRNR028141"/>
    </source>
</evidence>
<protein>
    <recommendedName>
        <fullName evidence="1">Cyclic diguanosine monophosphate-binding protein</fullName>
        <shortName evidence="1">c-di-GMP-binding protein</shortName>
    </recommendedName>
    <alternativeName>
        <fullName evidence="1">Pilz domain-containing protein</fullName>
    </alternativeName>
</protein>
<keyword evidence="4" id="KW-1185">Reference proteome</keyword>
<accession>K4KPH6</accession>
<dbReference type="InterPro" id="IPR009875">
    <property type="entry name" value="PilZ_domain"/>
</dbReference>
<sequence>MPTTNRRRFVRVKFTRAIRLTQGQHLWHCTLVDISLKGALLLLPDDSQPLADEPMSLDLRLDDQTHITLTARLAHQAGRQLGLHCCEIDVDSMAHLRQLISLNTGDADAAERELRQLVSDLP</sequence>